<keyword evidence="4" id="KW-1185">Reference proteome</keyword>
<name>A0A0U2VYW4_9ENTE</name>
<protein>
    <recommendedName>
        <fullName evidence="2">Resolvase/invertase-type recombinase catalytic domain-containing protein</fullName>
    </recommendedName>
</protein>
<dbReference type="EMBL" id="CP013655">
    <property type="protein sequence ID" value="ALS38484.1"/>
    <property type="molecule type" value="Genomic_DNA"/>
</dbReference>
<dbReference type="CDD" id="cd03768">
    <property type="entry name" value="SR_ResInv"/>
    <property type="match status" value="1"/>
</dbReference>
<dbReference type="GO" id="GO:0000150">
    <property type="term" value="F:DNA strand exchange activity"/>
    <property type="evidence" value="ECO:0007669"/>
    <property type="project" value="InterPro"/>
</dbReference>
<evidence type="ECO:0000256" key="1">
    <source>
        <dbReference type="ARBA" id="ARBA00009913"/>
    </source>
</evidence>
<dbReference type="PROSITE" id="PS51736">
    <property type="entry name" value="RECOMBINASES_3"/>
    <property type="match status" value="1"/>
</dbReference>
<dbReference type="Proteomes" id="UP000067523">
    <property type="component" value="Chromosome"/>
</dbReference>
<dbReference type="RefSeq" id="WP_354017282.1">
    <property type="nucleotide sequence ID" value="NZ_JBEPLP010000006.1"/>
</dbReference>
<dbReference type="PANTHER" id="PTHR30461">
    <property type="entry name" value="DNA-INVERTASE FROM LAMBDOID PROPHAGE"/>
    <property type="match status" value="1"/>
</dbReference>
<dbReference type="PANTHER" id="PTHR30461:SF26">
    <property type="entry name" value="RESOLVASE HOMOLOG YNEB"/>
    <property type="match status" value="1"/>
</dbReference>
<dbReference type="Gene3D" id="1.10.10.60">
    <property type="entry name" value="Homeodomain-like"/>
    <property type="match status" value="1"/>
</dbReference>
<organism evidence="3 4">
    <name type="scientific">Enterococcus rotai</name>
    <dbReference type="NCBI Taxonomy" id="118060"/>
    <lineage>
        <taxon>Bacteria</taxon>
        <taxon>Bacillati</taxon>
        <taxon>Bacillota</taxon>
        <taxon>Bacilli</taxon>
        <taxon>Lactobacillales</taxon>
        <taxon>Enterococcaceae</taxon>
        <taxon>Enterococcus</taxon>
    </lineage>
</organism>
<sequence length="205" mass="23839">MGRIAYMRVSSDDLSIKNQRQVLEKYNIEKYFEDDAVSGKSLDGRNGLKELLKYVREGDFIYVVALDRLARNQVDQERISAELSIKGAVVVPLDLLDMLGLKEVPTEGVLKMVWDVINVVTRYKAEQERKDMLRRQSEGIKRAKKEGKYKGTLPRYRSDTKNRKDKNTYFEVLKRLENNQPMLKIAEELGISRNTVKKIRLRAKI</sequence>
<comment type="similarity">
    <text evidence="1">Belongs to the site-specific recombinase resolvase family.</text>
</comment>
<dbReference type="AlphaFoldDB" id="A0A0U2VYW4"/>
<dbReference type="SMART" id="SM00857">
    <property type="entry name" value="Resolvase"/>
    <property type="match status" value="1"/>
</dbReference>
<evidence type="ECO:0000259" key="2">
    <source>
        <dbReference type="PROSITE" id="PS51736"/>
    </source>
</evidence>
<evidence type="ECO:0000313" key="3">
    <source>
        <dbReference type="EMBL" id="ALS38484.1"/>
    </source>
</evidence>
<dbReference type="KEGG" id="erx:ATZ35_15425"/>
<dbReference type="Pfam" id="PF00239">
    <property type="entry name" value="Resolvase"/>
    <property type="match status" value="1"/>
</dbReference>
<reference evidence="4" key="1">
    <citation type="submission" date="2015-12" db="EMBL/GenBank/DDBJ databases">
        <authorList>
            <person name="Lauer A."/>
            <person name="Humrighouse B."/>
            <person name="Loparev V."/>
            <person name="Shewmaker P.L."/>
            <person name="Whitney A.M."/>
            <person name="McLaughlin R.W."/>
        </authorList>
    </citation>
    <scope>NUCLEOTIDE SEQUENCE [LARGE SCALE GENOMIC DNA]</scope>
    <source>
        <strain evidence="4">LMG 26678</strain>
    </source>
</reference>
<gene>
    <name evidence="3" type="ORF">ATZ35_15425</name>
</gene>
<feature type="domain" description="Resolvase/invertase-type recombinase catalytic" evidence="2">
    <location>
        <begin position="2"/>
        <end position="147"/>
    </location>
</feature>
<evidence type="ECO:0000313" key="4">
    <source>
        <dbReference type="Proteomes" id="UP000067523"/>
    </source>
</evidence>
<dbReference type="InterPro" id="IPR006119">
    <property type="entry name" value="Resolv_N"/>
</dbReference>
<dbReference type="STRING" id="118060.ATZ35_15425"/>
<dbReference type="GO" id="GO:0003677">
    <property type="term" value="F:DNA binding"/>
    <property type="evidence" value="ECO:0007669"/>
    <property type="project" value="InterPro"/>
</dbReference>
<dbReference type="InterPro" id="IPR036162">
    <property type="entry name" value="Resolvase-like_N_sf"/>
</dbReference>
<proteinExistence type="inferred from homology"/>
<dbReference type="SUPFAM" id="SSF53041">
    <property type="entry name" value="Resolvase-like"/>
    <property type="match status" value="1"/>
</dbReference>
<dbReference type="InterPro" id="IPR050639">
    <property type="entry name" value="SSR_resolvase"/>
</dbReference>
<dbReference type="Gene3D" id="3.40.50.1390">
    <property type="entry name" value="Resolvase, N-terminal catalytic domain"/>
    <property type="match status" value="1"/>
</dbReference>
<accession>A0A0U2VYW4</accession>